<dbReference type="InterPro" id="IPR035959">
    <property type="entry name" value="RutC-like_sf"/>
</dbReference>
<dbReference type="Pfam" id="PF01042">
    <property type="entry name" value="Ribonuc_L-PSP"/>
    <property type="match status" value="1"/>
</dbReference>
<accession>A0A2V3UFX5</accession>
<dbReference type="Gene3D" id="3.30.1330.40">
    <property type="entry name" value="RutC-like"/>
    <property type="match status" value="1"/>
</dbReference>
<dbReference type="CDD" id="cd00448">
    <property type="entry name" value="YjgF_YER057c_UK114_family"/>
    <property type="match status" value="1"/>
</dbReference>
<dbReference type="OrthoDB" id="9803101at2"/>
<name>A0A2V3UFX5_9HYPH</name>
<dbReference type="PANTHER" id="PTHR11803:SF58">
    <property type="entry name" value="PROTEIN HMF1-RELATED"/>
    <property type="match status" value="1"/>
</dbReference>
<comment type="caution">
    <text evidence="2">The sequence shown here is derived from an EMBL/GenBank/DDBJ whole genome shotgun (WGS) entry which is preliminary data.</text>
</comment>
<dbReference type="GO" id="GO:0005829">
    <property type="term" value="C:cytosol"/>
    <property type="evidence" value="ECO:0007669"/>
    <property type="project" value="TreeGrafter"/>
</dbReference>
<dbReference type="SUPFAM" id="SSF55298">
    <property type="entry name" value="YjgF-like"/>
    <property type="match status" value="1"/>
</dbReference>
<gene>
    <name evidence="2" type="ORF">C7450_10126</name>
</gene>
<evidence type="ECO:0000313" key="3">
    <source>
        <dbReference type="Proteomes" id="UP000248021"/>
    </source>
</evidence>
<evidence type="ECO:0000313" key="2">
    <source>
        <dbReference type="EMBL" id="PXW64272.1"/>
    </source>
</evidence>
<comment type="similarity">
    <text evidence="1">Belongs to the RutC family.</text>
</comment>
<dbReference type="GO" id="GO:0019239">
    <property type="term" value="F:deaminase activity"/>
    <property type="evidence" value="ECO:0007669"/>
    <property type="project" value="TreeGrafter"/>
</dbReference>
<keyword evidence="3" id="KW-1185">Reference proteome</keyword>
<dbReference type="AlphaFoldDB" id="A0A2V3UFX5"/>
<dbReference type="Proteomes" id="UP000248021">
    <property type="component" value="Unassembled WGS sequence"/>
</dbReference>
<dbReference type="EMBL" id="QJJK01000001">
    <property type="protein sequence ID" value="PXW64272.1"/>
    <property type="molecule type" value="Genomic_DNA"/>
</dbReference>
<protein>
    <submittedName>
        <fullName evidence="2">Enamine deaminase RidA (YjgF/YER057c/UK114 family)</fullName>
    </submittedName>
</protein>
<organism evidence="2 3">
    <name type="scientific">Chelatococcus asaccharovorans</name>
    <dbReference type="NCBI Taxonomy" id="28210"/>
    <lineage>
        <taxon>Bacteria</taxon>
        <taxon>Pseudomonadati</taxon>
        <taxon>Pseudomonadota</taxon>
        <taxon>Alphaproteobacteria</taxon>
        <taxon>Hyphomicrobiales</taxon>
        <taxon>Chelatococcaceae</taxon>
        <taxon>Chelatococcus</taxon>
    </lineage>
</organism>
<dbReference type="PANTHER" id="PTHR11803">
    <property type="entry name" value="2-IMINOBUTANOATE/2-IMINOPROPANOATE DEAMINASE RIDA"/>
    <property type="match status" value="1"/>
</dbReference>
<proteinExistence type="inferred from homology"/>
<evidence type="ECO:0000256" key="1">
    <source>
        <dbReference type="ARBA" id="ARBA00010552"/>
    </source>
</evidence>
<sequence length="150" mass="15785">MADAINGHSDGVTAAPVANGPVHTVLQPAGWPRPKGYANGMMAEGRVVVTGGIVGWDAEGRFPKGFVAQARQTFANIAAILAEAGAGPEHLVRLTWYVTDIDAYLADGRALGAAYREFFGRNFPAMATVQVVRLVEPEALVEIEATAVLP</sequence>
<dbReference type="InterPro" id="IPR006175">
    <property type="entry name" value="YjgF/YER057c/UK114"/>
</dbReference>
<reference evidence="2 3" key="1">
    <citation type="submission" date="2018-05" db="EMBL/GenBank/DDBJ databases">
        <title>Genomic Encyclopedia of Type Strains, Phase IV (KMG-IV): sequencing the most valuable type-strain genomes for metagenomic binning, comparative biology and taxonomic classification.</title>
        <authorList>
            <person name="Goeker M."/>
        </authorList>
    </citation>
    <scope>NUCLEOTIDE SEQUENCE [LARGE SCALE GENOMIC DNA]</scope>
    <source>
        <strain evidence="2 3">DSM 6462</strain>
    </source>
</reference>